<dbReference type="Gene3D" id="2.60.40.10">
    <property type="entry name" value="Immunoglobulins"/>
    <property type="match status" value="1"/>
</dbReference>
<keyword evidence="4" id="KW-0378">Hydrolase</keyword>
<dbReference type="SUPFAM" id="SSF51445">
    <property type="entry name" value="(Trans)glycosidases"/>
    <property type="match status" value="1"/>
</dbReference>
<evidence type="ECO:0000259" key="9">
    <source>
        <dbReference type="SMART" id="SM01081"/>
    </source>
</evidence>
<dbReference type="InterPro" id="IPR014756">
    <property type="entry name" value="Ig_E-set"/>
</dbReference>
<keyword evidence="5" id="KW-0326">Glycosidase</keyword>
<dbReference type="Pfam" id="PF02838">
    <property type="entry name" value="Glyco_hydro_20b"/>
    <property type="match status" value="1"/>
</dbReference>
<evidence type="ECO:0000256" key="2">
    <source>
        <dbReference type="ARBA" id="ARBA00006285"/>
    </source>
</evidence>
<keyword evidence="11" id="KW-1185">Reference proteome</keyword>
<evidence type="ECO:0000256" key="3">
    <source>
        <dbReference type="ARBA" id="ARBA00012663"/>
    </source>
</evidence>
<dbReference type="CDD" id="cd02847">
    <property type="entry name" value="E_set_Chitobiase_C"/>
    <property type="match status" value="1"/>
</dbReference>
<dbReference type="InterPro" id="IPR008965">
    <property type="entry name" value="CBM2/CBM3_carb-bd_dom_sf"/>
</dbReference>
<dbReference type="Gene3D" id="3.20.20.80">
    <property type="entry name" value="Glycosidases"/>
    <property type="match status" value="1"/>
</dbReference>
<dbReference type="InterPro" id="IPR012291">
    <property type="entry name" value="CBM2_carb-bd_dom_sf"/>
</dbReference>
<dbReference type="InterPro" id="IPR017853">
    <property type="entry name" value="GH"/>
</dbReference>
<feature type="domain" description="Chitobiase/beta-hexosaminidases N-terminal" evidence="9">
    <location>
        <begin position="40"/>
        <end position="204"/>
    </location>
</feature>
<dbReference type="Pfam" id="PF00728">
    <property type="entry name" value="Glyco_hydro_20"/>
    <property type="match status" value="1"/>
</dbReference>
<evidence type="ECO:0000256" key="7">
    <source>
        <dbReference type="ARBA" id="ARBA00033000"/>
    </source>
</evidence>
<protein>
    <recommendedName>
        <fullName evidence="3">beta-N-acetylhexosaminidase</fullName>
        <ecNumber evidence="3">3.2.1.52</ecNumber>
    </recommendedName>
    <alternativeName>
        <fullName evidence="6">Beta-N-acetylhexosaminidase</fullName>
    </alternativeName>
    <alternativeName>
        <fullName evidence="7">N-acetyl-beta-glucosaminidase</fullName>
    </alternativeName>
</protein>
<reference evidence="10 11" key="1">
    <citation type="submission" date="2019-08" db="EMBL/GenBank/DDBJ databases">
        <title>Archangium and Cystobacter genomes.</title>
        <authorList>
            <person name="Chen I.-C.K."/>
            <person name="Wielgoss S."/>
        </authorList>
    </citation>
    <scope>NUCLEOTIDE SEQUENCE [LARGE SCALE GENOMIC DNA]</scope>
    <source>
        <strain evidence="10 11">Cbm 6</strain>
    </source>
</reference>
<dbReference type="InterPro" id="IPR029018">
    <property type="entry name" value="Hex-like_dom2"/>
</dbReference>
<dbReference type="Pfam" id="PF03173">
    <property type="entry name" value="CHB_HEX"/>
    <property type="match status" value="1"/>
</dbReference>
<dbReference type="EC" id="3.2.1.52" evidence="3"/>
<dbReference type="InterPro" id="IPR015882">
    <property type="entry name" value="HEX_bac_N"/>
</dbReference>
<dbReference type="PRINTS" id="PR00738">
    <property type="entry name" value="GLHYDRLASE20"/>
</dbReference>
<gene>
    <name evidence="10" type="ORF">F0U60_18795</name>
</gene>
<dbReference type="SUPFAM" id="SSF81296">
    <property type="entry name" value="E set domains"/>
    <property type="match status" value="1"/>
</dbReference>
<comment type="catalytic activity">
    <reaction evidence="1">
        <text>Hydrolysis of terminal non-reducing N-acetyl-D-hexosamine residues in N-acetyl-beta-D-hexosaminides.</text>
        <dbReference type="EC" id="3.2.1.52"/>
    </reaction>
</comment>
<evidence type="ECO:0000313" key="10">
    <source>
        <dbReference type="EMBL" id="WNG45932.1"/>
    </source>
</evidence>
<proteinExistence type="inferred from homology"/>
<dbReference type="Gene3D" id="3.30.379.10">
    <property type="entry name" value="Chitobiase/beta-hexosaminidase domain 2-like"/>
    <property type="match status" value="1"/>
</dbReference>
<dbReference type="SMART" id="SM01081">
    <property type="entry name" value="CHB_HEX"/>
    <property type="match status" value="1"/>
</dbReference>
<sequence>MKRLLISLPVMAVLASGCTDPEPDPQPPPPGPGPTEKIPAELTVQWQPVDNTVGSWKFFRSEFTLENHGPQQLGSSGWKLYFSFVRRMLDEGEGDETGIQDLTSQGVKISKAGQNGSGDYYVLEPLPGFKPLAVGEKRTISVLSQDWAILKTDAPAGFHITFEGEGFNPNVAFAVLSTVKLDASDPKQTTRFEGDVMPVQTPALRYGENPSRQDLDLAGRLVPTPRLVEAGAGQVTLRSSVVIGHSSELQKEAAYLTAALKDVFAGSVSMQAATGNEQIVLSIDSSLDVDGDEKSDAEGYVLDVKDGKVSITGTDAAGVFYGIQTLRQLVPADAYAAAVKPADRRGEISIPEAHIADKPGFTYRGMALDVGRHFQSKETVKRLLDVLAHFKINKFHFHLTDDEGWRLEIPGIPELTSYGARRGFDPTESEMLHAGMGSSNDLDTGDKITLKPARQGAGNVKPAYQGFEPETLNFVGKGSGFYTTKDFEEILAYAAERHIDVIPEIDMPGHARAAVMAMEHRYRKYKDSDPTKAAEYRLIDPEDKSKHVSVQMYTDNFVNPCIESTYTFLNKVIQEVKARYAAVPGARLMAIHGGGDELPSLSSNVWWKDSPQCQQNPTTRDMTDIQIANHFFTRWNQIITSTGVAMTGWDDIIHNGLNLDGFIPMPWSNVWGWGREDDAYKFANQGYKVILSHATNLYIDLAYNKDPDEPGYYWANFVDEKKTFEYRPFDVYANATEDRMGNPIAPEALKDKVRLTEEGKKNILGMHGLLWAENQKTPEMLDYFAFPKMLGVSERAWNPELPPVDQMPALWARFTNTLGQYALPRLGAYRAVDLRDELPDSVGVNYRIPLPGAKIADGKLHANVRYPGLVIEYSTDGGANWKAYTEPTPVQGKVLLRARASDGRSSRTAEVN</sequence>
<dbReference type="PANTHER" id="PTHR22600">
    <property type="entry name" value="BETA-HEXOSAMINIDASE"/>
    <property type="match status" value="1"/>
</dbReference>
<evidence type="ECO:0000256" key="1">
    <source>
        <dbReference type="ARBA" id="ARBA00001231"/>
    </source>
</evidence>
<organism evidence="10 11">
    <name type="scientific">Archangium minus</name>
    <dbReference type="NCBI Taxonomy" id="83450"/>
    <lineage>
        <taxon>Bacteria</taxon>
        <taxon>Pseudomonadati</taxon>
        <taxon>Myxococcota</taxon>
        <taxon>Myxococcia</taxon>
        <taxon>Myxococcales</taxon>
        <taxon>Cystobacterineae</taxon>
        <taxon>Archangiaceae</taxon>
        <taxon>Archangium</taxon>
    </lineage>
</organism>
<dbReference type="PANTHER" id="PTHR22600:SF57">
    <property type="entry name" value="BETA-N-ACETYLHEXOSAMINIDASE"/>
    <property type="match status" value="1"/>
</dbReference>
<dbReference type="Proteomes" id="UP001611383">
    <property type="component" value="Chromosome"/>
</dbReference>
<dbReference type="InterPro" id="IPR013783">
    <property type="entry name" value="Ig-like_fold"/>
</dbReference>
<dbReference type="InterPro" id="IPR025705">
    <property type="entry name" value="Beta_hexosaminidase_sua/sub"/>
</dbReference>
<feature type="region of interest" description="Disordered" evidence="8">
    <location>
        <begin position="17"/>
        <end position="38"/>
    </location>
</feature>
<dbReference type="InterPro" id="IPR015883">
    <property type="entry name" value="Glyco_hydro_20_cat"/>
</dbReference>
<accession>A0ABY9WQ39</accession>
<comment type="similarity">
    <text evidence="2">Belongs to the glycosyl hydrolase 20 family.</text>
</comment>
<evidence type="ECO:0000313" key="11">
    <source>
        <dbReference type="Proteomes" id="UP001611383"/>
    </source>
</evidence>
<feature type="compositionally biased region" description="Pro residues" evidence="8">
    <location>
        <begin position="24"/>
        <end position="33"/>
    </location>
</feature>
<dbReference type="SUPFAM" id="SSF49384">
    <property type="entry name" value="Carbohydrate-binding domain"/>
    <property type="match status" value="1"/>
</dbReference>
<dbReference type="RefSeq" id="WP_395821769.1">
    <property type="nucleotide sequence ID" value="NZ_CP043494.1"/>
</dbReference>
<dbReference type="Gene3D" id="2.60.40.290">
    <property type="match status" value="1"/>
</dbReference>
<evidence type="ECO:0000256" key="4">
    <source>
        <dbReference type="ARBA" id="ARBA00022801"/>
    </source>
</evidence>
<dbReference type="PROSITE" id="PS51257">
    <property type="entry name" value="PROKAR_LIPOPROTEIN"/>
    <property type="match status" value="1"/>
</dbReference>
<dbReference type="EMBL" id="CP043494">
    <property type="protein sequence ID" value="WNG45932.1"/>
    <property type="molecule type" value="Genomic_DNA"/>
</dbReference>
<dbReference type="InterPro" id="IPR004866">
    <property type="entry name" value="CHB/HEX_N_dom"/>
</dbReference>
<evidence type="ECO:0000256" key="8">
    <source>
        <dbReference type="SAM" id="MobiDB-lite"/>
    </source>
</evidence>
<dbReference type="InterPro" id="IPR004867">
    <property type="entry name" value="CHB_C_dom"/>
</dbReference>
<evidence type="ECO:0000256" key="6">
    <source>
        <dbReference type="ARBA" id="ARBA00030512"/>
    </source>
</evidence>
<dbReference type="Pfam" id="PF03174">
    <property type="entry name" value="CHB_HEX_C"/>
    <property type="match status" value="1"/>
</dbReference>
<dbReference type="SUPFAM" id="SSF55545">
    <property type="entry name" value="beta-N-acetylhexosaminidase-like domain"/>
    <property type="match status" value="1"/>
</dbReference>
<evidence type="ECO:0000256" key="5">
    <source>
        <dbReference type="ARBA" id="ARBA00023295"/>
    </source>
</evidence>
<name>A0ABY9WQ39_9BACT</name>